<dbReference type="EMBL" id="JTDF01007027">
    <property type="protein sequence ID" value="KAF8565276.1"/>
    <property type="molecule type" value="Genomic_DNA"/>
</dbReference>
<comment type="caution">
    <text evidence="2">The sequence shown here is derived from an EMBL/GenBank/DDBJ whole genome shotgun (WGS) entry which is preliminary data.</text>
</comment>
<protein>
    <recommendedName>
        <fullName evidence="1">Protein UNC80 central region domain-containing protein</fullName>
    </recommendedName>
</protein>
<dbReference type="Pfam" id="PF19424">
    <property type="entry name" value="UNC80"/>
    <property type="match status" value="1"/>
</dbReference>
<dbReference type="PANTHER" id="PTHR31781">
    <property type="entry name" value="UNC80"/>
    <property type="match status" value="1"/>
</dbReference>
<gene>
    <name evidence="2" type="ORF">P879_07927</name>
</gene>
<feature type="domain" description="Protein UNC80 central region" evidence="1">
    <location>
        <begin position="4"/>
        <end position="136"/>
    </location>
</feature>
<dbReference type="GO" id="GO:0055080">
    <property type="term" value="P:monoatomic cation homeostasis"/>
    <property type="evidence" value="ECO:0007669"/>
    <property type="project" value="TreeGrafter"/>
</dbReference>
<dbReference type="GO" id="GO:0005261">
    <property type="term" value="F:monoatomic cation channel activity"/>
    <property type="evidence" value="ECO:0007669"/>
    <property type="project" value="TreeGrafter"/>
</dbReference>
<dbReference type="AlphaFoldDB" id="A0A8T0DD78"/>
<evidence type="ECO:0000313" key="2">
    <source>
        <dbReference type="EMBL" id="KAF8565276.1"/>
    </source>
</evidence>
<dbReference type="OrthoDB" id="5584001at2759"/>
<organism evidence="2 3">
    <name type="scientific">Paragonimus westermani</name>
    <dbReference type="NCBI Taxonomy" id="34504"/>
    <lineage>
        <taxon>Eukaryota</taxon>
        <taxon>Metazoa</taxon>
        <taxon>Spiralia</taxon>
        <taxon>Lophotrochozoa</taxon>
        <taxon>Platyhelminthes</taxon>
        <taxon>Trematoda</taxon>
        <taxon>Digenea</taxon>
        <taxon>Plagiorchiida</taxon>
        <taxon>Troglotremata</taxon>
        <taxon>Troglotrematidae</taxon>
        <taxon>Paragonimus</taxon>
    </lineage>
</organism>
<name>A0A8T0DD78_9TREM</name>
<dbReference type="InterPro" id="IPR045852">
    <property type="entry name" value="UNC80_central"/>
</dbReference>
<reference evidence="2 3" key="1">
    <citation type="submission" date="2019-07" db="EMBL/GenBank/DDBJ databases">
        <title>Annotation for the trematode Paragonimus westermani.</title>
        <authorList>
            <person name="Choi Y.-J."/>
        </authorList>
    </citation>
    <scope>NUCLEOTIDE SEQUENCE [LARGE SCALE GENOMIC DNA]</scope>
    <source>
        <strain evidence="2">180907_Pwestermani</strain>
    </source>
</reference>
<evidence type="ECO:0000259" key="1">
    <source>
        <dbReference type="Pfam" id="PF19424"/>
    </source>
</evidence>
<accession>A0A8T0DD78</accession>
<proteinExistence type="predicted"/>
<keyword evidence="3" id="KW-1185">Reference proteome</keyword>
<evidence type="ECO:0000313" key="3">
    <source>
        <dbReference type="Proteomes" id="UP000699462"/>
    </source>
</evidence>
<sequence>MFLVHRFRALWIHRHHVWSRLDEGAPNQLRLPPPFIEFVLPSPTLGYPGYETPDPAWQIRKGTSAEEVQLKQNEATKTFVTASTSRRKQQQELLAHALANETLRRRDARRKFHLTTCPVMERAALEPALNKEHRDEGSNEDGRSFLFHGLVQPLLITGTCIIRAFEERLIVYSVW</sequence>
<dbReference type="GO" id="GO:0030424">
    <property type="term" value="C:axon"/>
    <property type="evidence" value="ECO:0007669"/>
    <property type="project" value="TreeGrafter"/>
</dbReference>
<dbReference type="Proteomes" id="UP000699462">
    <property type="component" value="Unassembled WGS sequence"/>
</dbReference>
<dbReference type="GO" id="GO:0034703">
    <property type="term" value="C:cation channel complex"/>
    <property type="evidence" value="ECO:0007669"/>
    <property type="project" value="TreeGrafter"/>
</dbReference>
<dbReference type="PANTHER" id="PTHR31781:SF1">
    <property type="entry name" value="PROTEIN UNC-80 HOMOLOG"/>
    <property type="match status" value="1"/>
</dbReference>